<evidence type="ECO:0000259" key="2">
    <source>
        <dbReference type="SMART" id="SM00849"/>
    </source>
</evidence>
<keyword evidence="1" id="KW-1133">Transmembrane helix</keyword>
<accession>A0A2T0BCQ1</accession>
<keyword evidence="4" id="KW-1185">Reference proteome</keyword>
<dbReference type="PANTHER" id="PTHR30619:SF7">
    <property type="entry name" value="BETA-LACTAMASE DOMAIN PROTEIN"/>
    <property type="match status" value="1"/>
</dbReference>
<dbReference type="PANTHER" id="PTHR30619">
    <property type="entry name" value="DNA INTERNALIZATION/COMPETENCE PROTEIN COMEC/REC2"/>
    <property type="match status" value="1"/>
</dbReference>
<dbReference type="CDD" id="cd07731">
    <property type="entry name" value="ComA-like_MBL-fold"/>
    <property type="match status" value="1"/>
</dbReference>
<dbReference type="EMBL" id="PVXQ01000025">
    <property type="protein sequence ID" value="PRR81680.1"/>
    <property type="molecule type" value="Genomic_DNA"/>
</dbReference>
<feature type="transmembrane region" description="Helical" evidence="1">
    <location>
        <begin position="6"/>
        <end position="25"/>
    </location>
</feature>
<organism evidence="3 4">
    <name type="scientific">Clostridium vincentii</name>
    <dbReference type="NCBI Taxonomy" id="52704"/>
    <lineage>
        <taxon>Bacteria</taxon>
        <taxon>Bacillati</taxon>
        <taxon>Bacillota</taxon>
        <taxon>Clostridia</taxon>
        <taxon>Eubacteriales</taxon>
        <taxon>Clostridiaceae</taxon>
        <taxon>Clostridium</taxon>
    </lineage>
</organism>
<dbReference type="Proteomes" id="UP000239471">
    <property type="component" value="Unassembled WGS sequence"/>
</dbReference>
<dbReference type="OrthoDB" id="9761531at2"/>
<sequence>MYKKIINIFGWSIFLLIIFFGYWSIHLQNTKKIKQGMPVEISFLGLKEDADCILVQQGEVNVVIDTGEKQDTQKILSYLKRKNVSSIEFLILTHPDKDHIGGAVEIIDNFEVKNIVQPYYAKENEQLEILNKKIEIQGIPIIYPTVTRKFSVGEMNILVYPPLEKHYTKDNNYSLATLIKHGKVNMLFAGDAEKKRIGEMLLINWENIDLFKIPHHGRANINSEEFIRKLSPTYAVVTSNNADEIIKETCEETNTQVFYTGTGDKIFQSNGDVLQLQDDD</sequence>
<protein>
    <submittedName>
        <fullName evidence="3">ComEC family competence protein</fullName>
    </submittedName>
</protein>
<dbReference type="Gene3D" id="3.60.15.10">
    <property type="entry name" value="Ribonuclease Z/Hydroxyacylglutathione hydrolase-like"/>
    <property type="match status" value="1"/>
</dbReference>
<dbReference type="AlphaFoldDB" id="A0A2T0BCQ1"/>
<dbReference type="SMART" id="SM00849">
    <property type="entry name" value="Lactamase_B"/>
    <property type="match status" value="1"/>
</dbReference>
<dbReference type="InterPro" id="IPR001279">
    <property type="entry name" value="Metallo-B-lactamas"/>
</dbReference>
<gene>
    <name evidence="3" type="ORF">CLVI_22890</name>
</gene>
<dbReference type="SUPFAM" id="SSF56281">
    <property type="entry name" value="Metallo-hydrolase/oxidoreductase"/>
    <property type="match status" value="1"/>
</dbReference>
<reference evidence="3 4" key="1">
    <citation type="submission" date="2018-03" db="EMBL/GenBank/DDBJ databases">
        <title>Genome sequence of Clostridium vincentii DSM 10228.</title>
        <authorList>
            <person name="Poehlein A."/>
            <person name="Daniel R."/>
        </authorList>
    </citation>
    <scope>NUCLEOTIDE SEQUENCE [LARGE SCALE GENOMIC DNA]</scope>
    <source>
        <strain evidence="3 4">DSM 10228</strain>
    </source>
</reference>
<evidence type="ECO:0000313" key="4">
    <source>
        <dbReference type="Proteomes" id="UP000239471"/>
    </source>
</evidence>
<dbReference type="InterPro" id="IPR035681">
    <property type="entry name" value="ComA-like_MBL"/>
</dbReference>
<evidence type="ECO:0000313" key="3">
    <source>
        <dbReference type="EMBL" id="PRR81680.1"/>
    </source>
</evidence>
<dbReference type="InterPro" id="IPR036866">
    <property type="entry name" value="RibonucZ/Hydroxyglut_hydro"/>
</dbReference>
<evidence type="ECO:0000256" key="1">
    <source>
        <dbReference type="SAM" id="Phobius"/>
    </source>
</evidence>
<proteinExistence type="predicted"/>
<name>A0A2T0BCQ1_9CLOT</name>
<feature type="domain" description="Metallo-beta-lactamase" evidence="2">
    <location>
        <begin position="49"/>
        <end position="239"/>
    </location>
</feature>
<keyword evidence="1" id="KW-0472">Membrane</keyword>
<dbReference type="Pfam" id="PF00753">
    <property type="entry name" value="Lactamase_B"/>
    <property type="match status" value="1"/>
</dbReference>
<comment type="caution">
    <text evidence="3">The sequence shown here is derived from an EMBL/GenBank/DDBJ whole genome shotgun (WGS) entry which is preliminary data.</text>
</comment>
<dbReference type="InterPro" id="IPR052159">
    <property type="entry name" value="Competence_DNA_uptake"/>
</dbReference>
<dbReference type="RefSeq" id="WP_106060241.1">
    <property type="nucleotide sequence ID" value="NZ_PVXQ01000025.1"/>
</dbReference>
<keyword evidence="1" id="KW-0812">Transmembrane</keyword>